<name>A0AA38J1B7_9CUCU</name>
<organism evidence="1 2">
    <name type="scientific">Zophobas morio</name>
    <dbReference type="NCBI Taxonomy" id="2755281"/>
    <lineage>
        <taxon>Eukaryota</taxon>
        <taxon>Metazoa</taxon>
        <taxon>Ecdysozoa</taxon>
        <taxon>Arthropoda</taxon>
        <taxon>Hexapoda</taxon>
        <taxon>Insecta</taxon>
        <taxon>Pterygota</taxon>
        <taxon>Neoptera</taxon>
        <taxon>Endopterygota</taxon>
        <taxon>Coleoptera</taxon>
        <taxon>Polyphaga</taxon>
        <taxon>Cucujiformia</taxon>
        <taxon>Tenebrionidae</taxon>
        <taxon>Zophobas</taxon>
    </lineage>
</organism>
<evidence type="ECO:0000313" key="1">
    <source>
        <dbReference type="EMBL" id="KAJ3667172.1"/>
    </source>
</evidence>
<reference evidence="1" key="1">
    <citation type="journal article" date="2023" name="G3 (Bethesda)">
        <title>Whole genome assemblies of Zophobas morio and Tenebrio molitor.</title>
        <authorList>
            <person name="Kaur S."/>
            <person name="Stinson S.A."/>
            <person name="diCenzo G.C."/>
        </authorList>
    </citation>
    <scope>NUCLEOTIDE SEQUENCE</scope>
    <source>
        <strain evidence="1">QUZm001</strain>
    </source>
</reference>
<evidence type="ECO:0000313" key="2">
    <source>
        <dbReference type="Proteomes" id="UP001168821"/>
    </source>
</evidence>
<protein>
    <submittedName>
        <fullName evidence="1">Uncharacterized protein</fullName>
    </submittedName>
</protein>
<keyword evidence="2" id="KW-1185">Reference proteome</keyword>
<dbReference type="Proteomes" id="UP001168821">
    <property type="component" value="Unassembled WGS sequence"/>
</dbReference>
<dbReference type="EMBL" id="JALNTZ010000001">
    <property type="protein sequence ID" value="KAJ3667172.1"/>
    <property type="molecule type" value="Genomic_DNA"/>
</dbReference>
<comment type="caution">
    <text evidence="1">The sequence shown here is derived from an EMBL/GenBank/DDBJ whole genome shotgun (WGS) entry which is preliminary data.</text>
</comment>
<accession>A0AA38J1B7</accession>
<dbReference type="AlphaFoldDB" id="A0AA38J1B7"/>
<gene>
    <name evidence="1" type="ORF">Zmor_002572</name>
</gene>
<proteinExistence type="predicted"/>
<sequence length="104" mass="11465">MLCLLDVVVIEVANSSLTDCNTNFELALDALFLVRSDNESVVSVNECRIGEIRSLTSRFRLNGSPIQQKRAEFLMIKELFVNGNGSCAIPVTAMGTLQTHAIKY</sequence>